<protein>
    <recommendedName>
        <fullName evidence="5">Methyltransferase type 11</fullName>
    </recommendedName>
</protein>
<feature type="region of interest" description="Disordered" evidence="2">
    <location>
        <begin position="1"/>
        <end position="37"/>
    </location>
</feature>
<dbReference type="SUPFAM" id="SSF53335">
    <property type="entry name" value="S-adenosyl-L-methionine-dependent methyltransferases"/>
    <property type="match status" value="1"/>
</dbReference>
<dbReference type="PANTHER" id="PTHR43591:SF10">
    <property type="entry name" value="ABC TRANSMEMBRANE TYPE-1 DOMAIN-CONTAINING PROTEIN-RELATED"/>
    <property type="match status" value="1"/>
</dbReference>
<evidence type="ECO:0000256" key="2">
    <source>
        <dbReference type="SAM" id="MobiDB-lite"/>
    </source>
</evidence>
<organism evidence="4">
    <name type="scientific">Grosmannia clavigera (strain kw1407 / UAMH 11150)</name>
    <name type="common">Blue stain fungus</name>
    <name type="synonym">Graphiocladiella clavigera</name>
    <dbReference type="NCBI Taxonomy" id="655863"/>
    <lineage>
        <taxon>Eukaryota</taxon>
        <taxon>Fungi</taxon>
        <taxon>Dikarya</taxon>
        <taxon>Ascomycota</taxon>
        <taxon>Pezizomycotina</taxon>
        <taxon>Sordariomycetes</taxon>
        <taxon>Sordariomycetidae</taxon>
        <taxon>Ophiostomatales</taxon>
        <taxon>Ophiostomataceae</taxon>
        <taxon>Leptographium</taxon>
    </lineage>
</organism>
<evidence type="ECO:0008006" key="5">
    <source>
        <dbReference type="Google" id="ProtNLM"/>
    </source>
</evidence>
<dbReference type="HOGENOM" id="CLU_010595_0_0_1"/>
<dbReference type="InterPro" id="IPR029063">
    <property type="entry name" value="SAM-dependent_MTases_sf"/>
</dbReference>
<evidence type="ECO:0000256" key="1">
    <source>
        <dbReference type="ARBA" id="ARBA00038158"/>
    </source>
</evidence>
<dbReference type="STRING" id="655863.F0XNM3"/>
<dbReference type="InParanoid" id="F0XNM3"/>
<evidence type="ECO:0000313" key="3">
    <source>
        <dbReference type="EMBL" id="EFX00374.1"/>
    </source>
</evidence>
<dbReference type="eggNOG" id="ENOG502QSKG">
    <property type="taxonomic scope" value="Eukaryota"/>
</dbReference>
<dbReference type="RefSeq" id="XP_014169856.1">
    <property type="nucleotide sequence ID" value="XM_014314381.1"/>
</dbReference>
<dbReference type="GeneID" id="25980913"/>
<evidence type="ECO:0000313" key="4">
    <source>
        <dbReference type="Proteomes" id="UP000007796"/>
    </source>
</evidence>
<dbReference type="Gene3D" id="3.40.50.150">
    <property type="entry name" value="Vaccinia Virus protein VP39"/>
    <property type="match status" value="1"/>
</dbReference>
<sequence>MAKPRDTEEQMPTAEVASVPGATQATVPAADLSSQLQPPEVWASLEVSEDENDSSFGGDIASSTESVRSSILQYRELNGRTYHRERTEGTYWGPNDDRQNNTLDVGHHALTMIMGDKLYHAPLPDHMDKVLDIGTGTGIWAIDFADEHPEANVIGTDLSPIQPEWVPPNLSFQIDDFTDSWTFEDSSVDFVHLRWLCGSVKNWTELFKQAYRVLKPGGYIETFDFDGHITSDDGTVTEKTAISQWSQIFEGGARKLGMNVSFNPIKEGLQHKALVEAGFVNITEKAYKLPISEWSDDPLLHEVGRYMYVTLANDTEGFVGMMATSLGWTPEQISVYAAHVRREMRGLKVHAYIYGGLAYAQKPLDA</sequence>
<dbReference type="GO" id="GO:0008168">
    <property type="term" value="F:methyltransferase activity"/>
    <property type="evidence" value="ECO:0007669"/>
    <property type="project" value="TreeGrafter"/>
</dbReference>
<comment type="similarity">
    <text evidence="1">Belongs to the methyltransferase superfamily. LaeA methyltransferase family.</text>
</comment>
<gene>
    <name evidence="3" type="ORF">CMQ_7376</name>
</gene>
<reference evidence="3 4" key="1">
    <citation type="journal article" date="2011" name="Proc. Natl. Acad. Sci. U.S.A.">
        <title>Genome and transcriptome analyses of the mountain pine beetle-fungal symbiont Grosmannia clavigera, a lodgepole pine pathogen.</title>
        <authorList>
            <person name="DiGuistini S."/>
            <person name="Wang Y."/>
            <person name="Liao N.Y."/>
            <person name="Taylor G."/>
            <person name="Tanguay P."/>
            <person name="Feau N."/>
            <person name="Henrissat B."/>
            <person name="Chan S.K."/>
            <person name="Hesse-Orce U."/>
            <person name="Alamouti S.M."/>
            <person name="Tsui C.K.M."/>
            <person name="Docking R.T."/>
            <person name="Levasseur A."/>
            <person name="Haridas S."/>
            <person name="Robertson G."/>
            <person name="Birol I."/>
            <person name="Holt R.A."/>
            <person name="Marra M.A."/>
            <person name="Hamelin R.C."/>
            <person name="Hirst M."/>
            <person name="Jones S.J.M."/>
            <person name="Bohlmann J."/>
            <person name="Breuil C."/>
        </authorList>
    </citation>
    <scope>NUCLEOTIDE SEQUENCE [LARGE SCALE GENOMIC DNA]</scope>
    <source>
        <strain evidence="4">kw1407 / UAMH 11150</strain>
    </source>
</reference>
<dbReference type="PANTHER" id="PTHR43591">
    <property type="entry name" value="METHYLTRANSFERASE"/>
    <property type="match status" value="1"/>
</dbReference>
<dbReference type="Pfam" id="PF13489">
    <property type="entry name" value="Methyltransf_23"/>
    <property type="match status" value="1"/>
</dbReference>
<dbReference type="CDD" id="cd02440">
    <property type="entry name" value="AdoMet_MTases"/>
    <property type="match status" value="1"/>
</dbReference>
<accession>F0XNM3</accession>
<dbReference type="EMBL" id="GL629801">
    <property type="protein sequence ID" value="EFX00374.1"/>
    <property type="molecule type" value="Genomic_DNA"/>
</dbReference>
<name>F0XNM3_GROCL</name>
<dbReference type="OrthoDB" id="2013972at2759"/>
<proteinExistence type="inferred from homology"/>
<dbReference type="Proteomes" id="UP000007796">
    <property type="component" value="Unassembled WGS sequence"/>
</dbReference>
<keyword evidence="4" id="KW-1185">Reference proteome</keyword>
<dbReference type="AlphaFoldDB" id="F0XNM3"/>
<feature type="compositionally biased region" description="Polar residues" evidence="2">
    <location>
        <begin position="21"/>
        <end position="37"/>
    </location>
</feature>